<feature type="compositionally biased region" description="Basic and acidic residues" evidence="1">
    <location>
        <begin position="190"/>
        <end position="201"/>
    </location>
</feature>
<feature type="compositionally biased region" description="Basic residues" evidence="1">
    <location>
        <begin position="237"/>
        <end position="253"/>
    </location>
</feature>
<gene>
    <name evidence="2" type="ORF">SDC9_100675</name>
</gene>
<name>A0A645AL06_9ZZZZ</name>
<accession>A0A645AL06</accession>
<dbReference type="AlphaFoldDB" id="A0A645AL06"/>
<proteinExistence type="predicted"/>
<evidence type="ECO:0000313" key="2">
    <source>
        <dbReference type="EMBL" id="MPM53905.1"/>
    </source>
</evidence>
<reference evidence="2" key="1">
    <citation type="submission" date="2019-08" db="EMBL/GenBank/DDBJ databases">
        <authorList>
            <person name="Kucharzyk K."/>
            <person name="Murdoch R.W."/>
            <person name="Higgins S."/>
            <person name="Loffler F."/>
        </authorList>
    </citation>
    <scope>NUCLEOTIDE SEQUENCE</scope>
</reference>
<comment type="caution">
    <text evidence="2">The sequence shown here is derived from an EMBL/GenBank/DDBJ whole genome shotgun (WGS) entry which is preliminary data.</text>
</comment>
<feature type="compositionally biased region" description="Low complexity" evidence="1">
    <location>
        <begin position="97"/>
        <end position="114"/>
    </location>
</feature>
<evidence type="ECO:0000256" key="1">
    <source>
        <dbReference type="SAM" id="MobiDB-lite"/>
    </source>
</evidence>
<feature type="compositionally biased region" description="Basic residues" evidence="1">
    <location>
        <begin position="59"/>
        <end position="70"/>
    </location>
</feature>
<organism evidence="2">
    <name type="scientific">bioreactor metagenome</name>
    <dbReference type="NCBI Taxonomy" id="1076179"/>
    <lineage>
        <taxon>unclassified sequences</taxon>
        <taxon>metagenomes</taxon>
        <taxon>ecological metagenomes</taxon>
    </lineage>
</organism>
<feature type="region of interest" description="Disordered" evidence="1">
    <location>
        <begin position="32"/>
        <end position="318"/>
    </location>
</feature>
<feature type="compositionally biased region" description="Low complexity" evidence="1">
    <location>
        <begin position="128"/>
        <end position="141"/>
    </location>
</feature>
<sequence>MSLPRREDPELPGDPRARALLLLRLRRGRGRHHLPAEEGEPVLRRGGRAAGRPVQRAAPLRRRRWPHLRLRQSAPTHRGEPARGGVLRPPADHPGRARGAAFPRRPRLRSAGGRAFRDRLRAARRPRPAQLPAAAGVPRRGTGAGRPGPGERRLGLLPGPPDLADPRRRRRGARVRGPAAVRRRPVAGEVHQHPRDHRLQEVARAVRPRPGPPADREEVPGGGRGGLHRCDGGAPVRGRHRGRVLRHGVRRRPRPDPAAVDRSDLGHPGRGGLHLRRRCGRAGSGAEGLPGRREFHHPDVRRGGAARLGPVRPADQRG</sequence>
<protein>
    <submittedName>
        <fullName evidence="2">Uncharacterized protein</fullName>
    </submittedName>
</protein>
<dbReference type="EMBL" id="VSSQ01014555">
    <property type="protein sequence ID" value="MPM53905.1"/>
    <property type="molecule type" value="Genomic_DNA"/>
</dbReference>
<feature type="compositionally biased region" description="Basic and acidic residues" evidence="1">
    <location>
        <begin position="290"/>
        <end position="302"/>
    </location>
</feature>